<dbReference type="KEGG" id="eus:EUTSA_v10027602mg"/>
<evidence type="ECO:0000313" key="2">
    <source>
        <dbReference type="Proteomes" id="UP000030689"/>
    </source>
</evidence>
<organism evidence="1 2">
    <name type="scientific">Eutrema salsugineum</name>
    <name type="common">Saltwater cress</name>
    <name type="synonym">Sisymbrium salsugineum</name>
    <dbReference type="NCBI Taxonomy" id="72664"/>
    <lineage>
        <taxon>Eukaryota</taxon>
        <taxon>Viridiplantae</taxon>
        <taxon>Streptophyta</taxon>
        <taxon>Embryophyta</taxon>
        <taxon>Tracheophyta</taxon>
        <taxon>Spermatophyta</taxon>
        <taxon>Magnoliopsida</taxon>
        <taxon>eudicotyledons</taxon>
        <taxon>Gunneridae</taxon>
        <taxon>Pentapetalae</taxon>
        <taxon>rosids</taxon>
        <taxon>malvids</taxon>
        <taxon>Brassicales</taxon>
        <taxon>Brassicaceae</taxon>
        <taxon>Eutremeae</taxon>
        <taxon>Eutrema</taxon>
    </lineage>
</organism>
<dbReference type="AlphaFoldDB" id="V4MG90"/>
<sequence>MSLFEPVYAASANSMESRKRKSNNELTCRGVPLPYLIRPRKKLPVYDGLTFYNEYLEYSSVDGTTSNSLL</sequence>
<dbReference type="OrthoDB" id="1089176at2759"/>
<proteinExistence type="predicted"/>
<dbReference type="EMBL" id="KI517384">
    <property type="protein sequence ID" value="ESQ55539.1"/>
    <property type="molecule type" value="Genomic_DNA"/>
</dbReference>
<evidence type="ECO:0000313" key="1">
    <source>
        <dbReference type="EMBL" id="ESQ55539.1"/>
    </source>
</evidence>
<accession>V4MG90</accession>
<keyword evidence="2" id="KW-1185">Reference proteome</keyword>
<dbReference type="Gramene" id="ESQ55539">
    <property type="protein sequence ID" value="ESQ55539"/>
    <property type="gene ID" value="EUTSA_v10027602mg"/>
</dbReference>
<dbReference type="Proteomes" id="UP000030689">
    <property type="component" value="Unassembled WGS sequence"/>
</dbReference>
<name>V4MG90_EUTSA</name>
<reference evidence="1 2" key="1">
    <citation type="journal article" date="2013" name="Front. Plant Sci.">
        <title>The Reference Genome of the Halophytic Plant Eutrema salsugineum.</title>
        <authorList>
            <person name="Yang R."/>
            <person name="Jarvis D.E."/>
            <person name="Chen H."/>
            <person name="Beilstein M.A."/>
            <person name="Grimwood J."/>
            <person name="Jenkins J."/>
            <person name="Shu S."/>
            <person name="Prochnik S."/>
            <person name="Xin M."/>
            <person name="Ma C."/>
            <person name="Schmutz J."/>
            <person name="Wing R.A."/>
            <person name="Mitchell-Olds T."/>
            <person name="Schumaker K.S."/>
            <person name="Wang X."/>
        </authorList>
    </citation>
    <scope>NUCLEOTIDE SEQUENCE [LARGE SCALE GENOMIC DNA]</scope>
</reference>
<protein>
    <submittedName>
        <fullName evidence="1">Uncharacterized protein</fullName>
    </submittedName>
</protein>
<gene>
    <name evidence="1" type="ORF">EUTSA_v10027602mg</name>
</gene>